<keyword evidence="9" id="KW-1185">Reference proteome</keyword>
<feature type="domain" description="B box-type" evidence="7">
    <location>
        <begin position="149"/>
        <end position="189"/>
    </location>
</feature>
<dbReference type="InterPro" id="IPR017907">
    <property type="entry name" value="Znf_RING_CS"/>
</dbReference>
<organism evidence="8 9">
    <name type="scientific">Alosa alosa</name>
    <name type="common">allis shad</name>
    <dbReference type="NCBI Taxonomy" id="278164"/>
    <lineage>
        <taxon>Eukaryota</taxon>
        <taxon>Metazoa</taxon>
        <taxon>Chordata</taxon>
        <taxon>Craniata</taxon>
        <taxon>Vertebrata</taxon>
        <taxon>Euteleostomi</taxon>
        <taxon>Actinopterygii</taxon>
        <taxon>Neopterygii</taxon>
        <taxon>Teleostei</taxon>
        <taxon>Clupei</taxon>
        <taxon>Clupeiformes</taxon>
        <taxon>Clupeoidei</taxon>
        <taxon>Clupeidae</taxon>
        <taxon>Alosa</taxon>
    </lineage>
</organism>
<evidence type="ECO:0000256" key="1">
    <source>
        <dbReference type="ARBA" id="ARBA00022723"/>
    </source>
</evidence>
<keyword evidence="3" id="KW-0862">Zinc</keyword>
<comment type="caution">
    <text evidence="8">The sequence shown here is derived from an EMBL/GenBank/DDBJ whole genome shotgun (WGS) entry which is preliminary data.</text>
</comment>
<evidence type="ECO:0000259" key="7">
    <source>
        <dbReference type="PROSITE" id="PS50119"/>
    </source>
</evidence>
<dbReference type="InterPro" id="IPR051051">
    <property type="entry name" value="E3_ubiq-ligase_TRIM/RNF"/>
</dbReference>
<dbReference type="Proteomes" id="UP000823561">
    <property type="component" value="Chromosome 16"/>
</dbReference>
<dbReference type="InterPro" id="IPR058030">
    <property type="entry name" value="TRIM8/14/16/25/29/45/65_CC"/>
</dbReference>
<feature type="domain" description="RING-type" evidence="6">
    <location>
        <begin position="15"/>
        <end position="58"/>
    </location>
</feature>
<feature type="coiled-coil region" evidence="5">
    <location>
        <begin position="247"/>
        <end position="299"/>
    </location>
</feature>
<dbReference type="Gene3D" id="3.30.160.60">
    <property type="entry name" value="Classic Zinc Finger"/>
    <property type="match status" value="1"/>
</dbReference>
<protein>
    <recommendedName>
        <fullName evidence="10">E3 ubiquitin/ISG15 ligase TRIM25-like</fullName>
    </recommendedName>
</protein>
<dbReference type="Pfam" id="PF15227">
    <property type="entry name" value="zf-C3HC4_4"/>
    <property type="match status" value="1"/>
</dbReference>
<dbReference type="InterPro" id="IPR000315">
    <property type="entry name" value="Znf_B-box"/>
</dbReference>
<dbReference type="AlphaFoldDB" id="A0AAV6G1H4"/>
<dbReference type="PROSITE" id="PS50089">
    <property type="entry name" value="ZF_RING_2"/>
    <property type="match status" value="1"/>
</dbReference>
<dbReference type="Gene3D" id="4.10.830.40">
    <property type="match status" value="1"/>
</dbReference>
<dbReference type="Pfam" id="PF25600">
    <property type="entry name" value="TRIM_CC"/>
    <property type="match status" value="1"/>
</dbReference>
<evidence type="ECO:0000313" key="8">
    <source>
        <dbReference type="EMBL" id="KAG5268479.1"/>
    </source>
</evidence>
<dbReference type="SMART" id="SM00184">
    <property type="entry name" value="RING"/>
    <property type="match status" value="1"/>
</dbReference>
<dbReference type="SUPFAM" id="SSF57850">
    <property type="entry name" value="RING/U-box"/>
    <property type="match status" value="1"/>
</dbReference>
<keyword evidence="1" id="KW-0479">Metal-binding</keyword>
<evidence type="ECO:0000313" key="9">
    <source>
        <dbReference type="Proteomes" id="UP000823561"/>
    </source>
</evidence>
<dbReference type="SMART" id="SM00336">
    <property type="entry name" value="BBOX"/>
    <property type="match status" value="1"/>
</dbReference>
<sequence length="389" mass="44445">MAEATVSVSQDQFSCPICLDLLKDPVTLPCGHSFCMDCITGCWDQEDMKRVYSCPQCRQTFTPRPVLCKNTILAEMVQMLKKTAIHSDSPSPNYAGPGDVECDVCVGRKRKAVKSCLVCLSSYCETHLRVHNDLNPGKKHKVVDASGKLENLICFCHDKLLEVFCRTDQTCICVLCVMDEHKGHDTVSAATERIEKQKQLEESCRKTQKTIEERHKHLQQMKEAIKSFKHSAQAAVEDSERIFTEMIRSIERRRSEVTRQIRDQEKAEVSRAEELMEKLEQEITELKKSNADQEQLSQTEDHTSFLRSFWSLCSLTDPEDSSSIISFCLDVAFDKVKENVYQLKEDVEDLLKHEVDQISMRAKAIRISPPLDPLTRQDFLTCKNNSHCS</sequence>
<dbReference type="Gene3D" id="3.30.40.10">
    <property type="entry name" value="Zinc/RING finger domain, C3HC4 (zinc finger)"/>
    <property type="match status" value="1"/>
</dbReference>
<dbReference type="InterPro" id="IPR013083">
    <property type="entry name" value="Znf_RING/FYVE/PHD"/>
</dbReference>
<dbReference type="PANTHER" id="PTHR25465">
    <property type="entry name" value="B-BOX DOMAIN CONTAINING"/>
    <property type="match status" value="1"/>
</dbReference>
<dbReference type="PROSITE" id="PS00518">
    <property type="entry name" value="ZF_RING_1"/>
    <property type="match status" value="1"/>
</dbReference>
<gene>
    <name evidence="8" type="ORF">AALO_G00213030</name>
</gene>
<evidence type="ECO:0000256" key="5">
    <source>
        <dbReference type="SAM" id="Coils"/>
    </source>
</evidence>
<keyword evidence="2 4" id="KW-0863">Zinc-finger</keyword>
<evidence type="ECO:0000256" key="3">
    <source>
        <dbReference type="ARBA" id="ARBA00022833"/>
    </source>
</evidence>
<dbReference type="GO" id="GO:0008270">
    <property type="term" value="F:zinc ion binding"/>
    <property type="evidence" value="ECO:0007669"/>
    <property type="project" value="UniProtKB-KW"/>
</dbReference>
<evidence type="ECO:0000256" key="2">
    <source>
        <dbReference type="ARBA" id="ARBA00022771"/>
    </source>
</evidence>
<reference evidence="8" key="1">
    <citation type="submission" date="2020-10" db="EMBL/GenBank/DDBJ databases">
        <title>Chromosome-scale genome assembly of the Allis shad, Alosa alosa.</title>
        <authorList>
            <person name="Margot Z."/>
            <person name="Christophe K."/>
            <person name="Cabau C."/>
            <person name="Louis A."/>
            <person name="Berthelot C."/>
            <person name="Parey E."/>
            <person name="Roest Crollius H."/>
            <person name="Montfort J."/>
            <person name="Robinson-Rechavi M."/>
            <person name="Bucao C."/>
            <person name="Bouchez O."/>
            <person name="Gislard M."/>
            <person name="Lluch J."/>
            <person name="Milhes M."/>
            <person name="Lampietro C."/>
            <person name="Lopez Roques C."/>
            <person name="Donnadieu C."/>
            <person name="Braasch I."/>
            <person name="Desvignes T."/>
            <person name="Postlethwait J."/>
            <person name="Bobe J."/>
            <person name="Guiguen Y."/>
        </authorList>
    </citation>
    <scope>NUCLEOTIDE SEQUENCE</scope>
    <source>
        <strain evidence="8">M-15738</strain>
        <tissue evidence="8">Blood</tissue>
    </source>
</reference>
<accession>A0AAV6G1H4</accession>
<dbReference type="PROSITE" id="PS50119">
    <property type="entry name" value="ZF_BBOX"/>
    <property type="match status" value="1"/>
</dbReference>
<keyword evidence="5" id="KW-0175">Coiled coil</keyword>
<dbReference type="CDD" id="cd19769">
    <property type="entry name" value="Bbox2_TRIM16-like"/>
    <property type="match status" value="1"/>
</dbReference>
<dbReference type="EMBL" id="JADWDJ010000016">
    <property type="protein sequence ID" value="KAG5268479.1"/>
    <property type="molecule type" value="Genomic_DNA"/>
</dbReference>
<proteinExistence type="predicted"/>
<dbReference type="PANTHER" id="PTHR25465:SF5">
    <property type="entry name" value="E3 UBIQUITIN_ISG15 LIGASE TRIM25-RELATED"/>
    <property type="match status" value="1"/>
</dbReference>
<dbReference type="InterPro" id="IPR001841">
    <property type="entry name" value="Znf_RING"/>
</dbReference>
<evidence type="ECO:0008006" key="10">
    <source>
        <dbReference type="Google" id="ProtNLM"/>
    </source>
</evidence>
<dbReference type="SUPFAM" id="SSF57845">
    <property type="entry name" value="B-box zinc-binding domain"/>
    <property type="match status" value="1"/>
</dbReference>
<evidence type="ECO:0000256" key="4">
    <source>
        <dbReference type="PROSITE-ProRule" id="PRU00024"/>
    </source>
</evidence>
<dbReference type="Pfam" id="PF00643">
    <property type="entry name" value="zf-B_box"/>
    <property type="match status" value="1"/>
</dbReference>
<name>A0AAV6G1H4_9TELE</name>
<evidence type="ECO:0000259" key="6">
    <source>
        <dbReference type="PROSITE" id="PS50089"/>
    </source>
</evidence>